<proteinExistence type="predicted"/>
<accession>U2E130</accession>
<dbReference type="Proteomes" id="UP000016496">
    <property type="component" value="Unassembled WGS sequence"/>
</dbReference>
<dbReference type="AlphaFoldDB" id="U2E130"/>
<dbReference type="EMBL" id="AWSV01000061">
    <property type="protein sequence ID" value="ERI85966.1"/>
    <property type="molecule type" value="Genomic_DNA"/>
</dbReference>
<dbReference type="HOGENOM" id="CLU_3180351_0_0_10"/>
<name>U2E130_9BACE</name>
<evidence type="ECO:0000313" key="1">
    <source>
        <dbReference type="EMBL" id="ERI85966.1"/>
    </source>
</evidence>
<sequence>MSAKIRRYLVFWDICTLEILLKIFLISQGNNRKVVLIPFFILIDIC</sequence>
<gene>
    <name evidence="1" type="ORF">HMPREF1981_01164</name>
</gene>
<comment type="caution">
    <text evidence="1">The sequence shown here is derived from an EMBL/GenBank/DDBJ whole genome shotgun (WGS) entry which is preliminary data.</text>
</comment>
<reference evidence="1 2" key="1">
    <citation type="submission" date="2013-08" db="EMBL/GenBank/DDBJ databases">
        <authorList>
            <person name="Weinstock G."/>
            <person name="Sodergren E."/>
            <person name="Wylie T."/>
            <person name="Fulton L."/>
            <person name="Fulton R."/>
            <person name="Fronick C."/>
            <person name="O'Laughlin M."/>
            <person name="Godfrey J."/>
            <person name="Miner T."/>
            <person name="Herter B."/>
            <person name="Appelbaum E."/>
            <person name="Cordes M."/>
            <person name="Lek S."/>
            <person name="Wollam A."/>
            <person name="Pepin K.H."/>
            <person name="Palsikar V.B."/>
            <person name="Mitreva M."/>
            <person name="Wilson R.K."/>
        </authorList>
    </citation>
    <scope>NUCLEOTIDE SEQUENCE [LARGE SCALE GENOMIC DNA]</scope>
    <source>
        <strain evidence="1 2">F0041</strain>
    </source>
</reference>
<protein>
    <submittedName>
        <fullName evidence="1">Uncharacterized protein</fullName>
    </submittedName>
</protein>
<evidence type="ECO:0000313" key="2">
    <source>
        <dbReference type="Proteomes" id="UP000016496"/>
    </source>
</evidence>
<organism evidence="1 2">
    <name type="scientific">Bacteroides pyogenes F0041</name>
    <dbReference type="NCBI Taxonomy" id="1321819"/>
    <lineage>
        <taxon>Bacteria</taxon>
        <taxon>Pseudomonadati</taxon>
        <taxon>Bacteroidota</taxon>
        <taxon>Bacteroidia</taxon>
        <taxon>Bacteroidales</taxon>
        <taxon>Bacteroidaceae</taxon>
        <taxon>Bacteroides</taxon>
    </lineage>
</organism>